<organism evidence="1 2">
    <name type="scientific">Nepenthes gracilis</name>
    <name type="common">Slender pitcher plant</name>
    <dbReference type="NCBI Taxonomy" id="150966"/>
    <lineage>
        <taxon>Eukaryota</taxon>
        <taxon>Viridiplantae</taxon>
        <taxon>Streptophyta</taxon>
        <taxon>Embryophyta</taxon>
        <taxon>Tracheophyta</taxon>
        <taxon>Spermatophyta</taxon>
        <taxon>Magnoliopsida</taxon>
        <taxon>eudicotyledons</taxon>
        <taxon>Gunneridae</taxon>
        <taxon>Pentapetalae</taxon>
        <taxon>Caryophyllales</taxon>
        <taxon>Nepenthaceae</taxon>
        <taxon>Nepenthes</taxon>
    </lineage>
</organism>
<keyword evidence="2" id="KW-1185">Reference proteome</keyword>
<protein>
    <submittedName>
        <fullName evidence="1">Uncharacterized protein</fullName>
    </submittedName>
</protein>
<dbReference type="EMBL" id="BSYO01000007">
    <property type="protein sequence ID" value="GMH07589.1"/>
    <property type="molecule type" value="Genomic_DNA"/>
</dbReference>
<dbReference type="PANTHER" id="PTHR33984">
    <property type="entry name" value="OS02G0717600 PROTEIN"/>
    <property type="match status" value="1"/>
</dbReference>
<proteinExistence type="predicted"/>
<evidence type="ECO:0000313" key="1">
    <source>
        <dbReference type="EMBL" id="GMH07589.1"/>
    </source>
</evidence>
<dbReference type="AlphaFoldDB" id="A0AAD3XKB9"/>
<sequence length="416" mass="46869">MERSQLLSELPSSKTVSVLAIECIRGTAKVDEWRGGLLRTGDIVEEIRVGDIFLRSPFKNGKPGVEKILHSSFKNQQMPIFLRVRRGRDEFIELQAFMVPNDTRGTKNQYSLTAIDDPNYAFRFLDRTEAECLELQASRSARIQNALNVAQLQLQERYVSYPWERKMQGVLSIANSSCFLSILFLPKSSDRMSSRYNDIEDTFARANAWLSASQASGVPIVFTNIQIESLLTKISGETASSTVSASSLSDLSSITNASLYGFEDYHGVDIGVVQSVRLWYSPIAGEYRVEIDIKQADTKLGFAISRSEEGFIYISSVVERDDDVPSARSGLRDIYKDAIRTSHLLVVSRINNQKVLPWIVSPYGEIRCFDTVFISHRLSLQRRAKVPILLHLLMWDQELASPSGSIPRLTNYPAQH</sequence>
<evidence type="ECO:0000313" key="2">
    <source>
        <dbReference type="Proteomes" id="UP001279734"/>
    </source>
</evidence>
<reference evidence="1" key="1">
    <citation type="submission" date="2023-05" db="EMBL/GenBank/DDBJ databases">
        <title>Nepenthes gracilis genome sequencing.</title>
        <authorList>
            <person name="Fukushima K."/>
        </authorList>
    </citation>
    <scope>NUCLEOTIDE SEQUENCE</scope>
    <source>
        <strain evidence="1">SING2019-196</strain>
    </source>
</reference>
<dbReference type="Proteomes" id="UP001279734">
    <property type="component" value="Unassembled WGS sequence"/>
</dbReference>
<name>A0AAD3XKB9_NEPGR</name>
<dbReference type="PANTHER" id="PTHR33984:SF2">
    <property type="entry name" value="OS02G0717600 PROTEIN"/>
    <property type="match status" value="1"/>
</dbReference>
<comment type="caution">
    <text evidence="1">The sequence shown here is derived from an EMBL/GenBank/DDBJ whole genome shotgun (WGS) entry which is preliminary data.</text>
</comment>
<gene>
    <name evidence="1" type="ORF">Nepgr_009429</name>
</gene>
<accession>A0AAD3XKB9</accession>